<evidence type="ECO:0008006" key="6">
    <source>
        <dbReference type="Google" id="ProtNLM"/>
    </source>
</evidence>
<evidence type="ECO:0000259" key="3">
    <source>
        <dbReference type="Pfam" id="PF22932"/>
    </source>
</evidence>
<gene>
    <name evidence="4" type="primary">LOC123410649</name>
</gene>
<dbReference type="CDD" id="cd23340">
    <property type="entry name" value="beta-trefoil_FSCN_ACP-like"/>
    <property type="match status" value="1"/>
</dbReference>
<protein>
    <recommendedName>
        <fullName evidence="6">DUF569 domain-containing protein</fullName>
    </recommendedName>
</protein>
<feature type="domain" description="DUF569" evidence="2">
    <location>
        <begin position="56"/>
        <end position="125"/>
    </location>
</feature>
<feature type="compositionally biased region" description="Polar residues" evidence="1">
    <location>
        <begin position="20"/>
        <end position="31"/>
    </location>
</feature>
<reference evidence="4" key="3">
    <citation type="submission" date="2022-01" db="UniProtKB">
        <authorList>
            <consortium name="EnsemblPlants"/>
        </authorList>
    </citation>
    <scope>IDENTIFICATION</scope>
    <source>
        <strain evidence="4">subsp. vulgare</strain>
    </source>
</reference>
<evidence type="ECO:0000313" key="4">
    <source>
        <dbReference type="EnsemblPlants" id="HORVU.MOREX.r3.7HG0653220.1"/>
    </source>
</evidence>
<reference evidence="5" key="1">
    <citation type="journal article" date="2012" name="Nature">
        <title>A physical, genetic and functional sequence assembly of the barley genome.</title>
        <authorList>
            <consortium name="The International Barley Genome Sequencing Consortium"/>
            <person name="Mayer K.F."/>
            <person name="Waugh R."/>
            <person name="Brown J.W."/>
            <person name="Schulman A."/>
            <person name="Langridge P."/>
            <person name="Platzer M."/>
            <person name="Fincher G.B."/>
            <person name="Muehlbauer G.J."/>
            <person name="Sato K."/>
            <person name="Close T.J."/>
            <person name="Wise R.P."/>
            <person name="Stein N."/>
        </authorList>
    </citation>
    <scope>NUCLEOTIDE SEQUENCE [LARGE SCALE GENOMIC DNA]</scope>
    <source>
        <strain evidence="5">cv. Morex</strain>
    </source>
</reference>
<evidence type="ECO:0000256" key="1">
    <source>
        <dbReference type="SAM" id="MobiDB-lite"/>
    </source>
</evidence>
<dbReference type="PANTHER" id="PTHR31205">
    <property type="entry name" value="ACTIN CROSS-LINKING PROTEIN (DUF569)"/>
    <property type="match status" value="1"/>
</dbReference>
<organism evidence="4 5">
    <name type="scientific">Hordeum vulgare subsp. vulgare</name>
    <name type="common">Domesticated barley</name>
    <dbReference type="NCBI Taxonomy" id="112509"/>
    <lineage>
        <taxon>Eukaryota</taxon>
        <taxon>Viridiplantae</taxon>
        <taxon>Streptophyta</taxon>
        <taxon>Embryophyta</taxon>
        <taxon>Tracheophyta</taxon>
        <taxon>Spermatophyta</taxon>
        <taxon>Magnoliopsida</taxon>
        <taxon>Liliopsida</taxon>
        <taxon>Poales</taxon>
        <taxon>Poaceae</taxon>
        <taxon>BOP clade</taxon>
        <taxon>Pooideae</taxon>
        <taxon>Triticodae</taxon>
        <taxon>Triticeae</taxon>
        <taxon>Hordeinae</taxon>
        <taxon>Hordeum</taxon>
    </lineage>
</organism>
<dbReference type="InterPro" id="IPR007679">
    <property type="entry name" value="DUF569"/>
</dbReference>
<dbReference type="KEGG" id="hvg:123410649"/>
<dbReference type="InterPro" id="IPR054726">
    <property type="entry name" value="Ubiq_DUF569-assoc"/>
</dbReference>
<dbReference type="InterPro" id="IPR008999">
    <property type="entry name" value="Actin-crosslinking"/>
</dbReference>
<accession>A0A8I6YJ59</accession>
<dbReference type="Gramene" id="HORVU.MOREX.r3.7HG0653220.1">
    <property type="protein sequence ID" value="HORVU.MOREX.r3.7HG0653220.1"/>
    <property type="gene ID" value="HORVU.MOREX.r3.7HG0653220"/>
</dbReference>
<dbReference type="Proteomes" id="UP000011116">
    <property type="component" value="Chromosome 7H"/>
</dbReference>
<dbReference type="PANTHER" id="PTHR31205:SF62">
    <property type="entry name" value="DUF569 DOMAIN-CONTAINING PROTEIN"/>
    <property type="match status" value="1"/>
</dbReference>
<reference evidence="4" key="2">
    <citation type="submission" date="2020-10" db="EMBL/GenBank/DDBJ databases">
        <authorList>
            <person name="Scholz U."/>
            <person name="Mascher M."/>
            <person name="Fiebig A."/>
        </authorList>
    </citation>
    <scope>NUCLEOTIDE SEQUENCE [LARGE SCALE GENOMIC DNA]</scope>
    <source>
        <strain evidence="4">cv. Morex</strain>
    </source>
</reference>
<evidence type="ECO:0000259" key="2">
    <source>
        <dbReference type="Pfam" id="PF04601"/>
    </source>
</evidence>
<evidence type="ECO:0000313" key="5">
    <source>
        <dbReference type="Proteomes" id="UP000011116"/>
    </source>
</evidence>
<dbReference type="RefSeq" id="XP_044959525.1">
    <property type="nucleotide sequence ID" value="XM_045103590.1"/>
</dbReference>
<dbReference type="GeneID" id="123410649"/>
<dbReference type="Pfam" id="PF04601">
    <property type="entry name" value="DUF569"/>
    <property type="match status" value="1"/>
</dbReference>
<name>A0A8I6YJ59_HORVV</name>
<dbReference type="SUPFAM" id="SSF50405">
    <property type="entry name" value="Actin-crosslinking proteins"/>
    <property type="match status" value="1"/>
</dbReference>
<dbReference type="SMR" id="A0A8I6YJ59"/>
<dbReference type="Gene3D" id="2.80.10.50">
    <property type="match status" value="1"/>
</dbReference>
<feature type="domain" description="DUF569" evidence="3">
    <location>
        <begin position="225"/>
        <end position="309"/>
    </location>
</feature>
<proteinExistence type="predicted"/>
<dbReference type="AlphaFoldDB" id="A0A8I6YJ59"/>
<feature type="region of interest" description="Disordered" evidence="1">
    <location>
        <begin position="1"/>
        <end position="50"/>
    </location>
</feature>
<dbReference type="EnsemblPlants" id="HORVU.MOREX.r3.7HG0653220.1">
    <property type="protein sequence ID" value="HORVU.MOREX.r3.7HG0653220.1"/>
    <property type="gene ID" value="HORVU.MOREX.r3.7HG0653220"/>
</dbReference>
<keyword evidence="5" id="KW-1185">Reference proteome</keyword>
<dbReference type="Pfam" id="PF22932">
    <property type="entry name" value="Ubiq_DUF_assoc"/>
    <property type="match status" value="1"/>
</dbReference>
<sequence length="328" mass="37142">MGRGTGLKYPRLGAQRNRRNQQPTELASSPRRSAKKPLAPTSRHRAAARAHRRRAMDRFHDGQHVWLRSRAHGTYLNARGDGRSVSLRRRRASLKAAWTVHIHQGDVPYLLLHSAAYGRYLAANGPRAEQRHYDEPEVLQAIMWQAFQTGIGDEVVLRNVGGRYLRANRRHLSWNTGGVSVEDTDNAGTMMCWTVQPIPAREAGMPDLPAPPNHFMYTVLGQAWRLIEFVRANAEGLYDEDDWHMFALRGRYVNHLRNELADRIAFMDGHEPDGIAMCIRAGRYGRPTPLVVDLPRYTGGPAETHQIVVMMSGTPAYDELRYPDVNAI</sequence>